<dbReference type="AlphaFoldDB" id="A0ABD3G9W8"/>
<name>A0ABD3G9W8_9STRA</name>
<dbReference type="InterPro" id="IPR007803">
    <property type="entry name" value="Asp/Arg/Pro-Hydrxlase"/>
</dbReference>
<keyword evidence="2" id="KW-0223">Dioxygenase</keyword>
<evidence type="ECO:0000313" key="6">
    <source>
        <dbReference type="Proteomes" id="UP001632037"/>
    </source>
</evidence>
<dbReference type="PANTHER" id="PTHR46332">
    <property type="entry name" value="ASPARTATE BETA-HYDROXYLASE DOMAIN-CONTAINING PROTEIN 2"/>
    <property type="match status" value="1"/>
</dbReference>
<protein>
    <recommendedName>
        <fullName evidence="4">Aspartyl/asparaginy/proline hydroxylase domain-containing protein</fullName>
    </recommendedName>
</protein>
<accession>A0ABD3G9W8</accession>
<evidence type="ECO:0000313" key="5">
    <source>
        <dbReference type="EMBL" id="KAL3673939.1"/>
    </source>
</evidence>
<comment type="caution">
    <text evidence="5">The sequence shown here is derived from an EMBL/GenBank/DDBJ whole genome shotgun (WGS) entry which is preliminary data.</text>
</comment>
<evidence type="ECO:0000256" key="1">
    <source>
        <dbReference type="ARBA" id="ARBA00007730"/>
    </source>
</evidence>
<proteinExistence type="inferred from homology"/>
<comment type="similarity">
    <text evidence="1">Belongs to the aspartyl/asparaginyl beta-hydroxylase family.</text>
</comment>
<organism evidence="5 6">
    <name type="scientific">Phytophthora oleae</name>
    <dbReference type="NCBI Taxonomy" id="2107226"/>
    <lineage>
        <taxon>Eukaryota</taxon>
        <taxon>Sar</taxon>
        <taxon>Stramenopiles</taxon>
        <taxon>Oomycota</taxon>
        <taxon>Peronosporomycetes</taxon>
        <taxon>Peronosporales</taxon>
        <taxon>Peronosporaceae</taxon>
        <taxon>Phytophthora</taxon>
    </lineage>
</organism>
<evidence type="ECO:0000256" key="2">
    <source>
        <dbReference type="ARBA" id="ARBA00022964"/>
    </source>
</evidence>
<keyword evidence="3" id="KW-0560">Oxidoreductase</keyword>
<dbReference type="InterPro" id="IPR051821">
    <property type="entry name" value="Asp/Asn_beta-hydroxylase"/>
</dbReference>
<evidence type="ECO:0000259" key="4">
    <source>
        <dbReference type="Pfam" id="PF05118"/>
    </source>
</evidence>
<dbReference type="GO" id="GO:0051213">
    <property type="term" value="F:dioxygenase activity"/>
    <property type="evidence" value="ECO:0007669"/>
    <property type="project" value="UniProtKB-KW"/>
</dbReference>
<sequence length="318" mass="36895">MATETETHRLEGKLHELVRSWGMSTFSERIALQWIQRFLGSDDDCDAFRRLRKWIVLQLNHRRIPEDCSKWQLGCPELIPMLRATPVWDCREFPWVQMLESNFKVIKEELLALKSRPKSGFQPYRAPSWASDINAKDGLGSAAHDAGDWNVLYLFLHNVDFQVNRDLCPRTAAIIESIDCHYEHAFFSALAPQTHVKRHHGPTNKKLRCHLPLVVPEGKSRLRAGDEVVYVQEGKCFVFDDSFEHEAWNDDDTRSRIVLIIDVWHPDLNAQERKFLSFLRNARLRMDKTMSQNSGDNFYSIIKKAGEDHASPPKAVWS</sequence>
<dbReference type="EMBL" id="JBIMZQ010000002">
    <property type="protein sequence ID" value="KAL3673939.1"/>
    <property type="molecule type" value="Genomic_DNA"/>
</dbReference>
<keyword evidence="6" id="KW-1185">Reference proteome</keyword>
<feature type="domain" description="Aspartyl/asparaginy/proline hydroxylase" evidence="4">
    <location>
        <begin position="100"/>
        <end position="266"/>
    </location>
</feature>
<dbReference type="Pfam" id="PF05118">
    <property type="entry name" value="Asp_Arg_Hydrox"/>
    <property type="match status" value="1"/>
</dbReference>
<dbReference type="SUPFAM" id="SSF51197">
    <property type="entry name" value="Clavaminate synthase-like"/>
    <property type="match status" value="1"/>
</dbReference>
<dbReference type="Gene3D" id="2.60.120.330">
    <property type="entry name" value="B-lactam Antibiotic, Isopenicillin N Synthase, Chain"/>
    <property type="match status" value="1"/>
</dbReference>
<dbReference type="InterPro" id="IPR027443">
    <property type="entry name" value="IPNS-like_sf"/>
</dbReference>
<reference evidence="5 6" key="1">
    <citation type="submission" date="2024-09" db="EMBL/GenBank/DDBJ databases">
        <title>Genome sequencing and assembly of Phytophthora oleae, isolate VK10A, causative agent of rot of olive drupes.</title>
        <authorList>
            <person name="Conti Taguali S."/>
            <person name="Riolo M."/>
            <person name="La Spada F."/>
            <person name="Cacciola S.O."/>
            <person name="Dionisio G."/>
        </authorList>
    </citation>
    <scope>NUCLEOTIDE SEQUENCE [LARGE SCALE GENOMIC DNA]</scope>
    <source>
        <strain evidence="5 6">VK10A</strain>
    </source>
</reference>
<gene>
    <name evidence="5" type="ORF">V7S43_001626</name>
</gene>
<evidence type="ECO:0000256" key="3">
    <source>
        <dbReference type="ARBA" id="ARBA00023002"/>
    </source>
</evidence>
<dbReference type="Proteomes" id="UP001632037">
    <property type="component" value="Unassembled WGS sequence"/>
</dbReference>
<dbReference type="PANTHER" id="PTHR46332:SF5">
    <property type="entry name" value="ASPARTATE BETA-HYDROXYLASE DOMAIN CONTAINING 2"/>
    <property type="match status" value="1"/>
</dbReference>